<keyword evidence="7" id="KW-0694">RNA-binding</keyword>
<dbReference type="InterPro" id="IPR007504">
    <property type="entry name" value="H/ACA_rnp_Gar1/Naf1"/>
</dbReference>
<evidence type="ECO:0000256" key="1">
    <source>
        <dbReference type="ARBA" id="ARBA00004123"/>
    </source>
</evidence>
<comment type="similarity">
    <text evidence="2">Belongs to the NAF1 family.</text>
</comment>
<feature type="compositionally biased region" description="Polar residues" evidence="10">
    <location>
        <begin position="632"/>
        <end position="641"/>
    </location>
</feature>
<organism evidence="11 12">
    <name type="scientific">Rhizophlyctis rosea</name>
    <dbReference type="NCBI Taxonomy" id="64517"/>
    <lineage>
        <taxon>Eukaryota</taxon>
        <taxon>Fungi</taxon>
        <taxon>Fungi incertae sedis</taxon>
        <taxon>Chytridiomycota</taxon>
        <taxon>Chytridiomycota incertae sedis</taxon>
        <taxon>Chytridiomycetes</taxon>
        <taxon>Rhizophlyctidales</taxon>
        <taxon>Rhizophlyctidaceae</taxon>
        <taxon>Rhizophlyctis</taxon>
    </lineage>
</organism>
<feature type="compositionally biased region" description="Acidic residues" evidence="10">
    <location>
        <begin position="565"/>
        <end position="579"/>
    </location>
</feature>
<protein>
    <recommendedName>
        <fullName evidence="3">H/ACA ribonucleoprotein complex non-core subunit NAF1</fullName>
    </recommendedName>
    <alternativeName>
        <fullName evidence="9">Nuclear assembly factor 1</fullName>
    </alternativeName>
</protein>
<evidence type="ECO:0000256" key="8">
    <source>
        <dbReference type="ARBA" id="ARBA00023242"/>
    </source>
</evidence>
<evidence type="ECO:0000256" key="6">
    <source>
        <dbReference type="ARBA" id="ARBA00022553"/>
    </source>
</evidence>
<dbReference type="EMBL" id="JADGJD010000154">
    <property type="protein sequence ID" value="KAJ3054179.1"/>
    <property type="molecule type" value="Genomic_DNA"/>
</dbReference>
<comment type="subcellular location">
    <subcellularLocation>
        <location evidence="1">Nucleus</location>
    </subcellularLocation>
</comment>
<keyword evidence="8" id="KW-0539">Nucleus</keyword>
<dbReference type="SUPFAM" id="SSF50447">
    <property type="entry name" value="Translation proteins"/>
    <property type="match status" value="1"/>
</dbReference>
<keyword evidence="4" id="KW-0690">Ribosome biogenesis</keyword>
<reference evidence="11" key="1">
    <citation type="submission" date="2020-05" db="EMBL/GenBank/DDBJ databases">
        <title>Phylogenomic resolution of chytrid fungi.</title>
        <authorList>
            <person name="Stajich J.E."/>
            <person name="Amses K."/>
            <person name="Simmons R."/>
            <person name="Seto K."/>
            <person name="Myers J."/>
            <person name="Bonds A."/>
            <person name="Quandt C.A."/>
            <person name="Barry K."/>
            <person name="Liu P."/>
            <person name="Grigoriev I."/>
            <person name="Longcore J.E."/>
            <person name="James T.Y."/>
        </authorList>
    </citation>
    <scope>NUCLEOTIDE SEQUENCE</scope>
    <source>
        <strain evidence="11">JEL0318</strain>
    </source>
</reference>
<sequence>MADSFVPRPTEDEEVVVQQGEVVRDQRQDIPPFEVTSVLQTVTPLSHVPDLSAFSATPAGGIVPESAIQNLLALLISSTSAPVVSTSTPEIEDVPSAEATGTNGNQLGEGNEQTSTNPDALDPQNTQSASAEGFVDRKSVHVEPTESSVDQKLERAPTEVEGSAPQTTAHADSLAGTQISAVDFDAAAVLSSANLVVTNVEPIEDAPKPLATEPTPFTINHLSNPDVEDVIDLRIKQQPTPAQTSSESSTPQQLPHTSTELGITNIIASAQPLLDTIAQCGVLPTAPSSILSSDAPLFVIDNAGNKANITSHYMESEDSAEEGELSEDEDQASKVNEAAQAVVDELATPKVKSVEEQVGGASKSDDKAGGLATEVISSDDESSDSGSDFAFSDSEGEEKEKESDKPAPTPNKRKRAVEMDDMDEDGPAATAELRTKNELSALPPVEPINIEIPKELPLTLVGTIFGLVEETVIVQAVASGEVMVLDMDSILVFEDREVVGRIFDTFGPVTRPLYSIRFNTKEEIDAEKYKLGRDVYYIKDLAKFVFTQPLKKMKGSDASNIHDEEVGEDDMEFSDDEQEAEHKRQLKSKRKHKKSGVEDGDDGSRKRHAPDFAGYESAPEEGEEYEEGQVDTPPQQQAQPD</sequence>
<keyword evidence="5" id="KW-0698">rRNA processing</keyword>
<feature type="compositionally biased region" description="Polar residues" evidence="10">
    <location>
        <begin position="99"/>
        <end position="130"/>
    </location>
</feature>
<evidence type="ECO:0000256" key="9">
    <source>
        <dbReference type="ARBA" id="ARBA00076743"/>
    </source>
</evidence>
<comment type="caution">
    <text evidence="11">The sequence shown here is derived from an EMBL/GenBank/DDBJ whole genome shotgun (WGS) entry which is preliminary data.</text>
</comment>
<accession>A0AAD5SGV8</accession>
<proteinExistence type="inferred from homology"/>
<feature type="region of interest" description="Disordered" evidence="10">
    <location>
        <begin position="238"/>
        <end position="257"/>
    </location>
</feature>
<feature type="compositionally biased region" description="Acidic residues" evidence="10">
    <location>
        <begin position="316"/>
        <end position="330"/>
    </location>
</feature>
<dbReference type="Proteomes" id="UP001212841">
    <property type="component" value="Unassembled WGS sequence"/>
</dbReference>
<evidence type="ECO:0000256" key="3">
    <source>
        <dbReference type="ARBA" id="ARBA00021438"/>
    </source>
</evidence>
<name>A0AAD5SGV8_9FUNG</name>
<evidence type="ECO:0000256" key="4">
    <source>
        <dbReference type="ARBA" id="ARBA00022517"/>
    </source>
</evidence>
<dbReference type="GO" id="GO:0005634">
    <property type="term" value="C:nucleus"/>
    <property type="evidence" value="ECO:0007669"/>
    <property type="project" value="UniProtKB-SubCell"/>
</dbReference>
<dbReference type="PANTHER" id="PTHR31633:SF1">
    <property type="entry name" value="H_ACA RIBONUCLEOPROTEIN COMPLEX NON-CORE SUBUNIT NAF1"/>
    <property type="match status" value="1"/>
</dbReference>
<feature type="compositionally biased region" description="Low complexity" evidence="10">
    <location>
        <begin position="384"/>
        <end position="393"/>
    </location>
</feature>
<feature type="compositionally biased region" description="Basic residues" evidence="10">
    <location>
        <begin position="584"/>
        <end position="594"/>
    </location>
</feature>
<keyword evidence="6" id="KW-0597">Phosphoprotein</keyword>
<feature type="region of interest" description="Disordered" evidence="10">
    <location>
        <begin position="82"/>
        <end position="172"/>
    </location>
</feature>
<dbReference type="GO" id="GO:0001522">
    <property type="term" value="P:pseudouridine synthesis"/>
    <property type="evidence" value="ECO:0007669"/>
    <property type="project" value="InterPro"/>
</dbReference>
<dbReference type="InterPro" id="IPR009000">
    <property type="entry name" value="Transl_B-barrel_sf"/>
</dbReference>
<dbReference type="InterPro" id="IPR038664">
    <property type="entry name" value="Gar1/Naf1_Cbf5-bd_sf"/>
</dbReference>
<evidence type="ECO:0000313" key="11">
    <source>
        <dbReference type="EMBL" id="KAJ3054179.1"/>
    </source>
</evidence>
<feature type="region of interest" description="Disordered" evidence="10">
    <location>
        <begin position="555"/>
        <end position="641"/>
    </location>
</feature>
<dbReference type="GO" id="GO:0006364">
    <property type="term" value="P:rRNA processing"/>
    <property type="evidence" value="ECO:0007669"/>
    <property type="project" value="UniProtKB-KW"/>
</dbReference>
<feature type="compositionally biased region" description="Acidic residues" evidence="10">
    <location>
        <begin position="618"/>
        <end position="629"/>
    </location>
</feature>
<feature type="non-terminal residue" evidence="11">
    <location>
        <position position="641"/>
    </location>
</feature>
<keyword evidence="12" id="KW-1185">Reference proteome</keyword>
<evidence type="ECO:0000256" key="2">
    <source>
        <dbReference type="ARBA" id="ARBA00009801"/>
    </source>
</evidence>
<dbReference type="Gene3D" id="2.40.10.230">
    <property type="entry name" value="Probable tRNA pseudouridine synthase domain"/>
    <property type="match status" value="1"/>
</dbReference>
<evidence type="ECO:0000256" key="10">
    <source>
        <dbReference type="SAM" id="MobiDB-lite"/>
    </source>
</evidence>
<feature type="region of interest" description="Disordered" evidence="10">
    <location>
        <begin position="314"/>
        <end position="425"/>
    </location>
</feature>
<evidence type="ECO:0000256" key="5">
    <source>
        <dbReference type="ARBA" id="ARBA00022552"/>
    </source>
</evidence>
<evidence type="ECO:0000313" key="12">
    <source>
        <dbReference type="Proteomes" id="UP001212841"/>
    </source>
</evidence>
<gene>
    <name evidence="11" type="ORF">HK097_002501</name>
</gene>
<dbReference type="AlphaFoldDB" id="A0AAD5SGV8"/>
<evidence type="ECO:0000256" key="7">
    <source>
        <dbReference type="ARBA" id="ARBA00022884"/>
    </source>
</evidence>
<dbReference type="GO" id="GO:0000493">
    <property type="term" value="P:box H/ACA snoRNP assembly"/>
    <property type="evidence" value="ECO:0007669"/>
    <property type="project" value="InterPro"/>
</dbReference>
<dbReference type="GO" id="GO:0005732">
    <property type="term" value="C:sno(s)RNA-containing ribonucleoprotein complex"/>
    <property type="evidence" value="ECO:0007669"/>
    <property type="project" value="InterPro"/>
</dbReference>
<dbReference type="InterPro" id="IPR040309">
    <property type="entry name" value="Naf1"/>
</dbReference>
<dbReference type="Pfam" id="PF04410">
    <property type="entry name" value="Gar1"/>
    <property type="match status" value="1"/>
</dbReference>
<dbReference type="PANTHER" id="PTHR31633">
    <property type="entry name" value="H/ACA RIBONUCLEOPROTEIN COMPLEX NON-CORE SUBUNIT NAF1"/>
    <property type="match status" value="1"/>
</dbReference>
<dbReference type="GO" id="GO:0003723">
    <property type="term" value="F:RNA binding"/>
    <property type="evidence" value="ECO:0007669"/>
    <property type="project" value="UniProtKB-KW"/>
</dbReference>
<feature type="compositionally biased region" description="Basic and acidic residues" evidence="10">
    <location>
        <begin position="134"/>
        <end position="158"/>
    </location>
</feature>
<dbReference type="FunFam" id="2.40.10.230:FF:000002">
    <property type="entry name" value="H/ACA ribonucleoprotein complex non-core subunit NAF1"/>
    <property type="match status" value="1"/>
</dbReference>